<proteinExistence type="predicted"/>
<accession>A0ABU6VIH1</accession>
<evidence type="ECO:0000313" key="2">
    <source>
        <dbReference type="Proteomes" id="UP001341840"/>
    </source>
</evidence>
<dbReference type="Proteomes" id="UP001341840">
    <property type="component" value="Unassembled WGS sequence"/>
</dbReference>
<protein>
    <submittedName>
        <fullName evidence="1">Uncharacterized protein</fullName>
    </submittedName>
</protein>
<gene>
    <name evidence="1" type="ORF">PIB30_043722</name>
</gene>
<keyword evidence="2" id="KW-1185">Reference proteome</keyword>
<comment type="caution">
    <text evidence="1">The sequence shown here is derived from an EMBL/GenBank/DDBJ whole genome shotgun (WGS) entry which is preliminary data.</text>
</comment>
<reference evidence="1 2" key="1">
    <citation type="journal article" date="2023" name="Plants (Basel)">
        <title>Bridging the Gap: Combining Genomics and Transcriptomics Approaches to Understand Stylosanthes scabra, an Orphan Legume from the Brazilian Caatinga.</title>
        <authorList>
            <person name="Ferreira-Neto J.R.C."/>
            <person name="da Silva M.D."/>
            <person name="Binneck E."/>
            <person name="de Melo N.F."/>
            <person name="da Silva R.H."/>
            <person name="de Melo A.L.T.M."/>
            <person name="Pandolfi V."/>
            <person name="Bustamante F.O."/>
            <person name="Brasileiro-Vidal A.C."/>
            <person name="Benko-Iseppon A.M."/>
        </authorList>
    </citation>
    <scope>NUCLEOTIDE SEQUENCE [LARGE SCALE GENOMIC DNA]</scope>
    <source>
        <tissue evidence="1">Leaves</tissue>
    </source>
</reference>
<name>A0ABU6VIH1_9FABA</name>
<organism evidence="1 2">
    <name type="scientific">Stylosanthes scabra</name>
    <dbReference type="NCBI Taxonomy" id="79078"/>
    <lineage>
        <taxon>Eukaryota</taxon>
        <taxon>Viridiplantae</taxon>
        <taxon>Streptophyta</taxon>
        <taxon>Embryophyta</taxon>
        <taxon>Tracheophyta</taxon>
        <taxon>Spermatophyta</taxon>
        <taxon>Magnoliopsida</taxon>
        <taxon>eudicotyledons</taxon>
        <taxon>Gunneridae</taxon>
        <taxon>Pentapetalae</taxon>
        <taxon>rosids</taxon>
        <taxon>fabids</taxon>
        <taxon>Fabales</taxon>
        <taxon>Fabaceae</taxon>
        <taxon>Papilionoideae</taxon>
        <taxon>50 kb inversion clade</taxon>
        <taxon>dalbergioids sensu lato</taxon>
        <taxon>Dalbergieae</taxon>
        <taxon>Pterocarpus clade</taxon>
        <taxon>Stylosanthes</taxon>
    </lineage>
</organism>
<evidence type="ECO:0000313" key="1">
    <source>
        <dbReference type="EMBL" id="MED6171753.1"/>
    </source>
</evidence>
<sequence length="107" mass="12215">MRRVAPFGVRFDYKFMGNHKPFLHASFYTFHLLQPSSSVRLAQVVIVPSSNVRLAQLTRKLSLRILDPPKHFSVIALDALRDTGFHYVEVVGEVTSHRNLVSALIER</sequence>
<dbReference type="EMBL" id="JASCZI010151291">
    <property type="protein sequence ID" value="MED6171753.1"/>
    <property type="molecule type" value="Genomic_DNA"/>
</dbReference>